<evidence type="ECO:0000256" key="5">
    <source>
        <dbReference type="ARBA" id="ARBA00012213"/>
    </source>
</evidence>
<dbReference type="SUPFAM" id="SSF89562">
    <property type="entry name" value="RraA-like"/>
    <property type="match status" value="1"/>
</dbReference>
<dbReference type="STRING" id="70996.SE18_18745"/>
<protein>
    <recommendedName>
        <fullName evidence="7">Putative 4-hydroxy-4-methyl-2-oxoglutarate aldolase</fullName>
        <ecNumber evidence="6">4.1.1.112</ecNumber>
        <ecNumber evidence="5">4.1.3.17</ecNumber>
    </recommendedName>
    <alternativeName>
        <fullName evidence="11">Oxaloacetate decarboxylase</fullName>
    </alternativeName>
    <alternativeName>
        <fullName evidence="9">Regulator of ribonuclease activity homolog</fullName>
    </alternativeName>
    <alternativeName>
        <fullName evidence="10">RraA-like protein</fullName>
    </alternativeName>
</protein>
<comment type="subunit">
    <text evidence="4">Homotrimer.</text>
</comment>
<evidence type="ECO:0000256" key="4">
    <source>
        <dbReference type="ARBA" id="ARBA00011233"/>
    </source>
</evidence>
<name>A0A0P6XXI3_9CHLR</name>
<reference evidence="14 15" key="1">
    <citation type="submission" date="2015-07" db="EMBL/GenBank/DDBJ databases">
        <title>Whole genome sequence of Herpetosiphon geysericola DSM 7119.</title>
        <authorList>
            <person name="Hemp J."/>
            <person name="Ward L.M."/>
            <person name="Pace L.A."/>
            <person name="Fischer W.W."/>
        </authorList>
    </citation>
    <scope>NUCLEOTIDE SEQUENCE [LARGE SCALE GENOMIC DNA]</scope>
    <source>
        <strain evidence="14 15">DSM 7119</strain>
    </source>
</reference>
<dbReference type="Proteomes" id="UP000050277">
    <property type="component" value="Unassembled WGS sequence"/>
</dbReference>
<dbReference type="GO" id="GO:0047443">
    <property type="term" value="F:4-hydroxy-4-methyl-2-oxoglutarate aldolase activity"/>
    <property type="evidence" value="ECO:0007669"/>
    <property type="project" value="UniProtKB-EC"/>
</dbReference>
<comment type="caution">
    <text evidence="14">The sequence shown here is derived from an EMBL/GenBank/DDBJ whole genome shotgun (WGS) entry which is preliminary data.</text>
</comment>
<evidence type="ECO:0000256" key="1">
    <source>
        <dbReference type="ARBA" id="ARBA00001342"/>
    </source>
</evidence>
<sequence length="207" mass="22051">MIDYSAFAALSPTTLADTLSRNQIMDLGIRPLWHGMPRVAGPAYTVQCSAGDNLMLHAAIYRAAPGSIIVVDGVDVEYAVAGGNVCTVAQERGIKAFIIDGVIRDLAEIRERQFPVFAHGVVPIPGIKALAHPLNQPINCGGVQVRAGDIVVADEEGIVVIPLEQAATILSKAQARAAKDATESLATWEQAHRAKIDELLRQQGLLD</sequence>
<dbReference type="GO" id="GO:0008948">
    <property type="term" value="F:oxaloacetate decarboxylase activity"/>
    <property type="evidence" value="ECO:0007669"/>
    <property type="project" value="UniProtKB-EC"/>
</dbReference>
<feature type="binding site" evidence="13">
    <location>
        <position position="104"/>
    </location>
    <ligand>
        <name>substrate</name>
    </ligand>
</feature>
<keyword evidence="13" id="KW-0460">Magnesium</keyword>
<evidence type="ECO:0000256" key="6">
    <source>
        <dbReference type="ARBA" id="ARBA00012947"/>
    </source>
</evidence>
<feature type="binding site" evidence="13">
    <location>
        <position position="105"/>
    </location>
    <ligand>
        <name>Mg(2+)</name>
        <dbReference type="ChEBI" id="CHEBI:18420"/>
    </ligand>
</feature>
<dbReference type="EC" id="4.1.3.17" evidence="5"/>
<comment type="catalytic activity">
    <reaction evidence="12">
        <text>oxaloacetate + H(+) = pyruvate + CO2</text>
        <dbReference type="Rhea" id="RHEA:15641"/>
        <dbReference type="ChEBI" id="CHEBI:15361"/>
        <dbReference type="ChEBI" id="CHEBI:15378"/>
        <dbReference type="ChEBI" id="CHEBI:16452"/>
        <dbReference type="ChEBI" id="CHEBI:16526"/>
        <dbReference type="EC" id="4.1.1.112"/>
    </reaction>
</comment>
<dbReference type="Gene3D" id="3.50.30.40">
    <property type="entry name" value="Ribonuclease E inhibitor RraA/RraA-like"/>
    <property type="match status" value="1"/>
</dbReference>
<dbReference type="AlphaFoldDB" id="A0A0P6XXI3"/>
<evidence type="ECO:0000256" key="8">
    <source>
        <dbReference type="ARBA" id="ARBA00025046"/>
    </source>
</evidence>
<dbReference type="PANTHER" id="PTHR33254">
    <property type="entry name" value="4-HYDROXY-4-METHYL-2-OXOGLUTARATE ALDOLASE 3-RELATED"/>
    <property type="match status" value="1"/>
</dbReference>
<organism evidence="14 15">
    <name type="scientific">Herpetosiphon geysericola</name>
    <dbReference type="NCBI Taxonomy" id="70996"/>
    <lineage>
        <taxon>Bacteria</taxon>
        <taxon>Bacillati</taxon>
        <taxon>Chloroflexota</taxon>
        <taxon>Chloroflexia</taxon>
        <taxon>Herpetosiphonales</taxon>
        <taxon>Herpetosiphonaceae</taxon>
        <taxon>Herpetosiphon</taxon>
    </lineage>
</organism>
<evidence type="ECO:0000313" key="15">
    <source>
        <dbReference type="Proteomes" id="UP000050277"/>
    </source>
</evidence>
<evidence type="ECO:0000256" key="13">
    <source>
        <dbReference type="PIRSR" id="PIRSR605493-1"/>
    </source>
</evidence>
<evidence type="ECO:0000256" key="7">
    <source>
        <dbReference type="ARBA" id="ARBA00016549"/>
    </source>
</evidence>
<proteinExistence type="inferred from homology"/>
<dbReference type="Pfam" id="PF03737">
    <property type="entry name" value="RraA-like"/>
    <property type="match status" value="1"/>
</dbReference>
<accession>A0A0P6XXI3</accession>
<comment type="catalytic activity">
    <reaction evidence="1">
        <text>4-hydroxy-4-methyl-2-oxoglutarate = 2 pyruvate</text>
        <dbReference type="Rhea" id="RHEA:22748"/>
        <dbReference type="ChEBI" id="CHEBI:15361"/>
        <dbReference type="ChEBI" id="CHEBI:58276"/>
        <dbReference type="EC" id="4.1.3.17"/>
    </reaction>
</comment>
<keyword evidence="13" id="KW-0479">Metal-binding</keyword>
<gene>
    <name evidence="14" type="ORF">SE18_18745</name>
</gene>
<evidence type="ECO:0000256" key="2">
    <source>
        <dbReference type="ARBA" id="ARBA00001968"/>
    </source>
</evidence>
<keyword evidence="15" id="KW-1185">Reference proteome</keyword>
<comment type="function">
    <text evidence="8">Catalyzes the aldol cleavage of 4-hydroxy-4-methyl-2-oxoglutarate (HMG) into 2 molecules of pyruvate. Also contains a secondary oxaloacetate (OAA) decarboxylase activity due to the common pyruvate enolate transition state formed following C-C bond cleavage in the retro-aldol and decarboxylation reactions.</text>
</comment>
<evidence type="ECO:0000256" key="12">
    <source>
        <dbReference type="ARBA" id="ARBA00047973"/>
    </source>
</evidence>
<evidence type="ECO:0000256" key="10">
    <source>
        <dbReference type="ARBA" id="ARBA00030169"/>
    </source>
</evidence>
<dbReference type="EC" id="4.1.1.112" evidence="6"/>
<feature type="binding site" evidence="13">
    <location>
        <begin position="82"/>
        <end position="85"/>
    </location>
    <ligand>
        <name>substrate</name>
    </ligand>
</feature>
<comment type="cofactor">
    <cofactor evidence="2">
        <name>a divalent metal cation</name>
        <dbReference type="ChEBI" id="CHEBI:60240"/>
    </cofactor>
</comment>
<dbReference type="InterPro" id="IPR036704">
    <property type="entry name" value="RraA/RraA-like_sf"/>
</dbReference>
<dbReference type="InterPro" id="IPR005493">
    <property type="entry name" value="RraA/RraA-like"/>
</dbReference>
<comment type="cofactor">
    <cofactor evidence="13">
        <name>Mg(2+)</name>
        <dbReference type="ChEBI" id="CHEBI:18420"/>
    </cofactor>
</comment>
<dbReference type="CDD" id="cd16841">
    <property type="entry name" value="RraA_family"/>
    <property type="match status" value="1"/>
</dbReference>
<dbReference type="RefSeq" id="WP_054535993.1">
    <property type="nucleotide sequence ID" value="NZ_LGKP01000026.1"/>
</dbReference>
<evidence type="ECO:0000313" key="14">
    <source>
        <dbReference type="EMBL" id="KPL84917.1"/>
    </source>
</evidence>
<dbReference type="PANTHER" id="PTHR33254:SF4">
    <property type="entry name" value="4-HYDROXY-4-METHYL-2-OXOGLUTARATE ALDOLASE 3-RELATED"/>
    <property type="match status" value="1"/>
</dbReference>
<dbReference type="GO" id="GO:0046872">
    <property type="term" value="F:metal ion binding"/>
    <property type="evidence" value="ECO:0007669"/>
    <property type="project" value="UniProtKB-KW"/>
</dbReference>
<comment type="similarity">
    <text evidence="3">Belongs to the class II aldolase/RraA-like family.</text>
</comment>
<evidence type="ECO:0000256" key="3">
    <source>
        <dbReference type="ARBA" id="ARBA00008621"/>
    </source>
</evidence>
<dbReference type="OrthoDB" id="943692at2"/>
<dbReference type="EMBL" id="LGKP01000026">
    <property type="protein sequence ID" value="KPL84917.1"/>
    <property type="molecule type" value="Genomic_DNA"/>
</dbReference>
<evidence type="ECO:0000256" key="11">
    <source>
        <dbReference type="ARBA" id="ARBA00032305"/>
    </source>
</evidence>
<evidence type="ECO:0000256" key="9">
    <source>
        <dbReference type="ARBA" id="ARBA00029596"/>
    </source>
</evidence>